<accession>A0A4R6TBL3</accession>
<dbReference type="OrthoDB" id="1450227at2"/>
<evidence type="ECO:0000313" key="2">
    <source>
        <dbReference type="Proteomes" id="UP000295390"/>
    </source>
</evidence>
<evidence type="ECO:0000313" key="1">
    <source>
        <dbReference type="EMBL" id="TDQ23734.1"/>
    </source>
</evidence>
<keyword evidence="2" id="KW-1185">Reference proteome</keyword>
<dbReference type="Proteomes" id="UP000295390">
    <property type="component" value="Unassembled WGS sequence"/>
</dbReference>
<organism evidence="1 2">
    <name type="scientific">Tenacibaculum caenipelagi</name>
    <dbReference type="NCBI Taxonomy" id="1325435"/>
    <lineage>
        <taxon>Bacteria</taxon>
        <taxon>Pseudomonadati</taxon>
        <taxon>Bacteroidota</taxon>
        <taxon>Flavobacteriia</taxon>
        <taxon>Flavobacteriales</taxon>
        <taxon>Flavobacteriaceae</taxon>
        <taxon>Tenacibaculum</taxon>
    </lineage>
</organism>
<name>A0A4R6TBL3_9FLAO</name>
<dbReference type="RefSeq" id="WP_133536813.1">
    <property type="nucleotide sequence ID" value="NZ_SNYH01000005.1"/>
</dbReference>
<reference evidence="1 2" key="1">
    <citation type="submission" date="2019-03" db="EMBL/GenBank/DDBJ databases">
        <title>Genomic Encyclopedia of Type Strains, Phase III (KMG-III): the genomes of soil and plant-associated and newly described type strains.</title>
        <authorList>
            <person name="Whitman W."/>
        </authorList>
    </citation>
    <scope>NUCLEOTIDE SEQUENCE [LARGE SCALE GENOMIC DNA]</scope>
    <source>
        <strain evidence="1 2">CECT 8283</strain>
    </source>
</reference>
<dbReference type="EMBL" id="SNYH01000005">
    <property type="protein sequence ID" value="TDQ23734.1"/>
    <property type="molecule type" value="Genomic_DNA"/>
</dbReference>
<dbReference type="AlphaFoldDB" id="A0A4R6TBL3"/>
<comment type="caution">
    <text evidence="1">The sequence shown here is derived from an EMBL/GenBank/DDBJ whole genome shotgun (WGS) entry which is preliminary data.</text>
</comment>
<sequence>MKGLDPNNRKNLLEWYFRYKGDEYQSEYAQHQHMADNYVKPIAEAIRKLDNDSYPLEYYMGYGWDGLRKYGYDGYYDNGKWTTLDKSTSSEYYKKQKTVNDNTKLNGNECN</sequence>
<proteinExistence type="predicted"/>
<gene>
    <name evidence="1" type="ORF">DFQ07_2262</name>
</gene>
<protein>
    <submittedName>
        <fullName evidence="1">Uncharacterized protein</fullName>
    </submittedName>
</protein>